<dbReference type="PRINTS" id="PR01488">
    <property type="entry name" value="RTXTOXINA"/>
</dbReference>
<evidence type="ECO:0000256" key="6">
    <source>
        <dbReference type="ARBA" id="ARBA00023026"/>
    </source>
</evidence>
<evidence type="ECO:0000256" key="8">
    <source>
        <dbReference type="SAM" id="MobiDB-lite"/>
    </source>
</evidence>
<evidence type="ECO:0000256" key="4">
    <source>
        <dbReference type="ARBA" id="ARBA00022656"/>
    </source>
</evidence>
<dbReference type="NCBIfam" id="NF012211">
    <property type="entry name" value="tand_rpt_95"/>
    <property type="match status" value="1"/>
</dbReference>
<proteinExistence type="predicted"/>
<dbReference type="PANTHER" id="PTHR38340">
    <property type="entry name" value="S-LAYER PROTEIN"/>
    <property type="match status" value="1"/>
</dbReference>
<keyword evidence="4" id="KW-0800">Toxin</keyword>
<dbReference type="InterPro" id="IPR018511">
    <property type="entry name" value="Hemolysin-typ_Ca-bd_CS"/>
</dbReference>
<evidence type="ECO:0000256" key="2">
    <source>
        <dbReference type="ARBA" id="ARBA00004613"/>
    </source>
</evidence>
<dbReference type="Gene3D" id="2.60.40.10">
    <property type="entry name" value="Immunoglobulins"/>
    <property type="match status" value="2"/>
</dbReference>
<dbReference type="Gene3D" id="2.160.20.160">
    <property type="match status" value="1"/>
</dbReference>
<keyword evidence="11" id="KW-1185">Reference proteome</keyword>
<dbReference type="PROSITE" id="PS00330">
    <property type="entry name" value="HEMOLYSIN_CALCIUM"/>
    <property type="match status" value="4"/>
</dbReference>
<evidence type="ECO:0000256" key="1">
    <source>
        <dbReference type="ARBA" id="ARBA00004370"/>
    </source>
</evidence>
<dbReference type="InterPro" id="IPR040853">
    <property type="entry name" value="RapA2_cadherin-like"/>
</dbReference>
<evidence type="ECO:0000256" key="5">
    <source>
        <dbReference type="ARBA" id="ARBA00022737"/>
    </source>
</evidence>
<dbReference type="InterPro" id="IPR001343">
    <property type="entry name" value="Hemolysn_Ca-bd"/>
</dbReference>
<accession>A0ABX2TM55</accession>
<dbReference type="Pfam" id="PF17803">
    <property type="entry name" value="Cadherin_4"/>
    <property type="match status" value="3"/>
</dbReference>
<dbReference type="SUPFAM" id="SSF51120">
    <property type="entry name" value="beta-Roll"/>
    <property type="match status" value="5"/>
</dbReference>
<keyword evidence="6" id="KW-0843">Virulence</keyword>
<keyword evidence="7" id="KW-0472">Membrane</keyword>
<dbReference type="InterPro" id="IPR003995">
    <property type="entry name" value="RTX_toxin_determinant-A"/>
</dbReference>
<sequence>DLSAALTDTDGSETLSVTVSGLPDGATLSAGTDNGDGSWTLTASELDGLTITPPANFAGEIALTVTATSVESDGTTATSTAAFAVAVAGVADTPVLTVVDSAGVEDTAIALDLSAALTDTDGSETLSVTVSGLPDGATLSAGTDNGDGSWTLTPDQLDGLTITPPAGFAGAMGLTVTATAAEAGGGVATSSTALTVTVAAVADAPSLAVAETTGVEDTAIPLDIVATLGDPDGSETLSVTIGGVPAGATLSAGTDNGDGSWTLGADDLAGLTLTPPQDFSGALDLTVTATAREATGDTAVVARTLTVTVTPAADAPVLAVTNASGAEDGAIALDLSAALTDTDGSETLSLTVSGLPDGASLSAGTDNGDGSWTLAPTDLDGLTVTPPANFSGGMALTVAATSREASGATATTTAVLTVTVAPVADAPVLVVTDAVGAEDTAIALDLSAALTDTDGSETLSVTVSGLPDGATLSAGTDNGDGSWTLQAADLDGLTLTPPLDHSGSIALTVTAASLERDGSTATTTASLTVAVEAVADAPGLFVSDAAGVEDEAIALDIHAVLGDMDGSEALSVTVSGVPQGASLSAGTDLGDGVWAIPVDALDGLAITPPADFSGALMLTVTATSTEENGDRSSSTASITVQVAGAADAPVLDVTDATGAEDTAIALPIAAGLFDDDGSETLSVTISGVPAGASLSAGTDNGDGTWTLSAAELDGLTLAPPPNVSGTFTLTVSAVSTEGGSSAASTAALTVTVTPVADAPALSGADVAGNEDSAIALDLSAALTDLDGSETLSVTVAGLPDGSTLSAGTANGDGSWTLSAADLDGLTLTPPAGHAGVLALSVTATSTERDGTQATSAATVTVTVAAVADAPALAVGDSSGDEDAAIALDIAAALTDLDGSETLTITVSDLPDGASLSAGIDNGDGSWTLTPDDLDGLKVTPPANFSGAMALTVTATSREAAGGTATSTAALTVTVTPVADTPTLTGSDASGTEDTGIPLVLSAALTDTDGSETLSVTISGLPEGASLSAGIDNGDGSWTLTPDDLDGLTLTPPADFAGDLALTVTATSREADGATTSSTAGMAVTIAAVADTPTLTVTDAAGDEDTAIDLDVTAVLGDLDGSETLSVIIGGVPAGAVLSGGTDNGDGSWTLGAADLGGLTITPPADFNGDLQLSVTAVATEANGDRAETATATLTVSVAPVADGPQLTVEPAFGDEDSAIRLDISVVAPNGSDDMLTVAVSGLPEGSTLTRTDGPDGGWYFTPPANFSGEIALTVTAMTTGLDGVTYAVEQPLTVTVAPVADAPTLGVADASGSVNAPVALDIAAALTDLDGSESLSVVVGGVPAGATLSAGTDNGDGTWTLTAENLAGLTLTPPLNMVGDIALTVTATASEAGGGTASVAASMTVTLDDGPTRIVVSNGVSADGSQDRTDFFTLPYAGVDSRRTVDGTAMQIAGVAATATVSVARDASDNPTVTADLGFGSVRNVYVEGEGGGRVTTQDFVSSDVTLGDGGNSTVVATGGLSAAIDTGNGDDRIEFTSATQAVAGSGAAGVVRVRSGAGNDTVLVTAQTGVAVAAAIEAGDGDDVVTISNRSADVIDGGDGNDTLSGGGGDDTIIGGAGNDVLSGGAGGGDVLLGGAGNDTLRDSDGVVTADGGEGDDSFVLDVSVAAADPDVQRLIRGGAGADLMTLSSSLGTLALRILGDGDTAAPDDGADNITLTGIYATAEVILGNGADFYQGDNSGSSTTTMLIDLVSGGDGDDEIRTGGGNDVVYGDEGNDRIFGGFGDDRLYGGVGNDDLWGNGGNDTLSGDAGDDTLRGFDGNDTLAGGDGNDTLYGEAHNDTLDGGAGDDTLIGDTGNDRLDGGAGSLDRLDGGAGSDELVDADGVQEALGGSGSDSITVTFTSDGGRADLVRTLSGGDGIDTITAVSQDADLRFQLDGDDGVDEAGDNADTVRLSGPYTVAQVRLGGGNDTYTADAADSATLMVDNVSGGSGDDTINLGGGHDIADGGTGNDKLYGGAGRDTLAGGAGDDQLYGDAGNDALDGGVGLFDQLFGGAAQDTLTDADGVLVADGGAGNDVMTITYTDDGALLDPRRVLGGDGLDTITVTSRDSDLSFVVYGDYDGETTGDKADVVNMVGTYRAAEVRLGGGNDTYQGDNEGAGGGRVDTVYGGTGDDTIRMGGGNDIGYGEAGNDRVSGGDGDDLVYGQDGDDLLWGNLGNDRVEGDVGNDTLWGNEGNDTLDGGAGDDILYGGDDADRITGGTGNDTMTGGTAEDIFVFRRGDGFDIIQDFGAGPDKLDFTAFGFASANDVLAHAIETVDGLLIQIDEDQSIQLSGLTARQLAATSLII</sequence>
<comment type="caution">
    <text evidence="10">The sequence shown here is derived from an EMBL/GenBank/DDBJ whole genome shotgun (WGS) entry which is preliminary data.</text>
</comment>
<evidence type="ECO:0000256" key="3">
    <source>
        <dbReference type="ARBA" id="ARBA00022525"/>
    </source>
</evidence>
<organism evidence="10 11">
    <name type="scientific">Azospirillum oleiclasticum</name>
    <dbReference type="NCBI Taxonomy" id="2735135"/>
    <lineage>
        <taxon>Bacteria</taxon>
        <taxon>Pseudomonadati</taxon>
        <taxon>Pseudomonadota</taxon>
        <taxon>Alphaproteobacteria</taxon>
        <taxon>Rhodospirillales</taxon>
        <taxon>Azospirillaceae</taxon>
        <taxon>Azospirillum</taxon>
    </lineage>
</organism>
<feature type="domain" description="Cadherin" evidence="9">
    <location>
        <begin position="1105"/>
        <end position="1212"/>
    </location>
</feature>
<comment type="subcellular location">
    <subcellularLocation>
        <location evidence="1">Membrane</location>
    </subcellularLocation>
    <subcellularLocation>
        <location evidence="2">Secreted</location>
    </subcellularLocation>
</comment>
<feature type="region of interest" description="Disordered" evidence="8">
    <location>
        <begin position="1845"/>
        <end position="1865"/>
    </location>
</feature>
<reference evidence="10 11" key="1">
    <citation type="submission" date="2020-05" db="EMBL/GenBank/DDBJ databases">
        <title>Azospirillum oleiclasticum sp. nov, a nitrogen-fixing and heavy crude oil-emulsifying bacterium isolated from the crude oil of Yumen Oilfield.</title>
        <authorList>
            <person name="Wu D."/>
            <person name="Cai M."/>
            <person name="Zhang X."/>
        </authorList>
    </citation>
    <scope>NUCLEOTIDE SEQUENCE [LARGE SCALE GENOMIC DNA]</scope>
    <source>
        <strain evidence="10 11">ROY-1-1-2</strain>
    </source>
</reference>
<dbReference type="InterPro" id="IPR013783">
    <property type="entry name" value="Ig-like_fold"/>
</dbReference>
<gene>
    <name evidence="10" type="ORF">HND93_31665</name>
</gene>
<evidence type="ECO:0000259" key="9">
    <source>
        <dbReference type="PROSITE" id="PS50268"/>
    </source>
</evidence>
<dbReference type="PROSITE" id="PS50268">
    <property type="entry name" value="CADHERIN_2"/>
    <property type="match status" value="1"/>
</dbReference>
<feature type="non-terminal residue" evidence="10">
    <location>
        <position position="1"/>
    </location>
</feature>
<evidence type="ECO:0000313" key="11">
    <source>
        <dbReference type="Proteomes" id="UP000584642"/>
    </source>
</evidence>
<dbReference type="EMBL" id="JABFDB010000039">
    <property type="protein sequence ID" value="NYZ24288.1"/>
    <property type="molecule type" value="Genomic_DNA"/>
</dbReference>
<protein>
    <submittedName>
        <fullName evidence="10">Tandem-95 repeat protein</fullName>
    </submittedName>
</protein>
<dbReference type="PANTHER" id="PTHR38340:SF1">
    <property type="entry name" value="S-LAYER PROTEIN"/>
    <property type="match status" value="1"/>
</dbReference>
<dbReference type="Gene3D" id="2.150.10.10">
    <property type="entry name" value="Serralysin-like metalloprotease, C-terminal"/>
    <property type="match status" value="5"/>
</dbReference>
<keyword evidence="5" id="KW-0677">Repeat</keyword>
<dbReference type="Proteomes" id="UP000584642">
    <property type="component" value="Unassembled WGS sequence"/>
</dbReference>
<evidence type="ECO:0000256" key="7">
    <source>
        <dbReference type="ARBA" id="ARBA00023136"/>
    </source>
</evidence>
<dbReference type="InterPro" id="IPR002126">
    <property type="entry name" value="Cadherin-like_dom"/>
</dbReference>
<name>A0ABX2TM55_9PROT</name>
<dbReference type="PRINTS" id="PR00313">
    <property type="entry name" value="CABNDNGRPT"/>
</dbReference>
<dbReference type="InterPro" id="IPR011049">
    <property type="entry name" value="Serralysin-like_metalloprot_C"/>
</dbReference>
<keyword evidence="3" id="KW-0964">Secreted</keyword>
<dbReference type="RefSeq" id="WP_180286065.1">
    <property type="nucleotide sequence ID" value="NZ_JABFDB010000039.1"/>
</dbReference>
<evidence type="ECO:0000313" key="10">
    <source>
        <dbReference type="EMBL" id="NYZ24288.1"/>
    </source>
</evidence>
<dbReference type="InterPro" id="IPR050557">
    <property type="entry name" value="RTX_toxin/Mannuronan_C5-epim"/>
</dbReference>
<dbReference type="Pfam" id="PF00353">
    <property type="entry name" value="HemolysinCabind"/>
    <property type="match status" value="9"/>
</dbReference>